<dbReference type="OrthoDB" id="1711508at2759"/>
<dbReference type="Proteomes" id="UP000268093">
    <property type="component" value="Unassembled WGS sequence"/>
</dbReference>
<comment type="caution">
    <text evidence="2">The sequence shown here is derived from an EMBL/GenBank/DDBJ whole genome shotgun (WGS) entry which is preliminary data.</text>
</comment>
<dbReference type="Gene3D" id="3.40.50.1000">
    <property type="entry name" value="HAD superfamily/HAD-like"/>
    <property type="match status" value="1"/>
</dbReference>
<dbReference type="PROSITE" id="PS50969">
    <property type="entry name" value="FCP1"/>
    <property type="match status" value="1"/>
</dbReference>
<name>A0A432ZY84_9FUNG</name>
<dbReference type="InterPro" id="IPR023214">
    <property type="entry name" value="HAD_sf"/>
</dbReference>
<dbReference type="InterPro" id="IPR036412">
    <property type="entry name" value="HAD-like_sf"/>
</dbReference>
<gene>
    <name evidence="2" type="ORF">BC936DRAFT_144179</name>
</gene>
<protein>
    <recommendedName>
        <fullName evidence="1">FCP1 homology domain-containing protein</fullName>
    </recommendedName>
</protein>
<organism evidence="2 3">
    <name type="scientific">Jimgerdemannia flammicorona</name>
    <dbReference type="NCBI Taxonomy" id="994334"/>
    <lineage>
        <taxon>Eukaryota</taxon>
        <taxon>Fungi</taxon>
        <taxon>Fungi incertae sedis</taxon>
        <taxon>Mucoromycota</taxon>
        <taxon>Mucoromycotina</taxon>
        <taxon>Endogonomycetes</taxon>
        <taxon>Endogonales</taxon>
        <taxon>Endogonaceae</taxon>
        <taxon>Jimgerdemannia</taxon>
    </lineage>
</organism>
<dbReference type="SUPFAM" id="SSF56784">
    <property type="entry name" value="HAD-like"/>
    <property type="match status" value="1"/>
</dbReference>
<dbReference type="EMBL" id="RBNI01030925">
    <property type="protein sequence ID" value="RUO95386.1"/>
    <property type="molecule type" value="Genomic_DNA"/>
</dbReference>
<dbReference type="InterPro" id="IPR004274">
    <property type="entry name" value="FCP1_dom"/>
</dbReference>
<sequence length="129" mass="14975">MVGLFGEYKERLTAVWARDKFGLTDEQYNSDFATIKDLSRIWEDSLFGGRYDQHNTVLLDDSRDKAQLQPWNAVRPSTFGIQDIGGTDNELRRLMTYLKELQQEEDVKAYITQNPFQSRDCGTIPPIHK</sequence>
<evidence type="ECO:0000313" key="3">
    <source>
        <dbReference type="Proteomes" id="UP000268093"/>
    </source>
</evidence>
<keyword evidence="3" id="KW-1185">Reference proteome</keyword>
<dbReference type="AlphaFoldDB" id="A0A432ZY84"/>
<accession>A0A432ZY84</accession>
<evidence type="ECO:0000259" key="1">
    <source>
        <dbReference type="PROSITE" id="PS50969"/>
    </source>
</evidence>
<proteinExistence type="predicted"/>
<evidence type="ECO:0000313" key="2">
    <source>
        <dbReference type="EMBL" id="RUO95386.1"/>
    </source>
</evidence>
<feature type="domain" description="FCP1 homology" evidence="1">
    <location>
        <begin position="1"/>
        <end position="101"/>
    </location>
</feature>
<reference evidence="2 3" key="1">
    <citation type="journal article" date="2018" name="New Phytol.">
        <title>Phylogenomics of Endogonaceae and evolution of mycorrhizas within Mucoromycota.</title>
        <authorList>
            <person name="Chang Y."/>
            <person name="Desiro A."/>
            <person name="Na H."/>
            <person name="Sandor L."/>
            <person name="Lipzen A."/>
            <person name="Clum A."/>
            <person name="Barry K."/>
            <person name="Grigoriev I.V."/>
            <person name="Martin F.M."/>
            <person name="Stajich J.E."/>
            <person name="Smith M.E."/>
            <person name="Bonito G."/>
            <person name="Spatafora J.W."/>
        </authorList>
    </citation>
    <scope>NUCLEOTIDE SEQUENCE [LARGE SCALE GENOMIC DNA]</scope>
    <source>
        <strain evidence="2 3">GMNB39</strain>
    </source>
</reference>
<dbReference type="Pfam" id="PF03031">
    <property type="entry name" value="NIF"/>
    <property type="match status" value="1"/>
</dbReference>